<dbReference type="PROSITE" id="PS51155">
    <property type="entry name" value="CHIT_BIND_RR_2"/>
    <property type="match status" value="1"/>
</dbReference>
<feature type="signal peptide" evidence="4">
    <location>
        <begin position="1"/>
        <end position="22"/>
    </location>
</feature>
<dbReference type="PRINTS" id="PR00947">
    <property type="entry name" value="CUTICLE"/>
</dbReference>
<reference evidence="5" key="1">
    <citation type="submission" date="2013-04" db="EMBL/GenBank/DDBJ databases">
        <title>An insight into the transcriptome of the digestive tract of the blood sucking bug, Rhodnius prolixus.</title>
        <authorList>
            <person name="Ribeiro J.M.C."/>
            <person name="Genta F.A."/>
            <person name="Sorgine M.H.F."/>
            <person name="Paiva-Silva G.O."/>
            <person name="Majerowicz D."/>
            <person name="Medeiros M."/>
            <person name="Koerich L."/>
            <person name="Terra W.R."/>
            <person name="Ferreira C."/>
            <person name="Pimentel A.C."/>
            <person name="Bisch P.M."/>
            <person name="Diniz M.M.P."/>
            <person name="Nascimento R."/>
            <person name="Salmon D."/>
            <person name="Silber A.M."/>
            <person name="Alves M."/>
            <person name="Oliveira M.F."/>
            <person name="Gondim K.C."/>
            <person name="Silva Neto M.A.C."/>
            <person name="Atella G.C."/>
            <person name="Araujo H."/>
            <person name="Dias F.S."/>
            <person name="Polycarpo C.R."/>
            <person name="Fampa P."/>
            <person name="Melo A.C."/>
            <person name="Tanaka A.S."/>
            <person name="Balczun C."/>
            <person name="Oliveira J.H.M."/>
            <person name="Goncalves R."/>
            <person name="Lazoski C."/>
            <person name="Pereira M.A."/>
            <person name="Rivera-Pomar R."/>
            <person name="Diambra L."/>
            <person name="Schaub G.A."/>
            <person name="Garcia E.S."/>
            <person name="Azambuja P."/>
            <person name="Braz G.R.C."/>
            <person name="Oliveira P.L."/>
        </authorList>
    </citation>
    <scope>NUCLEOTIDE SEQUENCE</scope>
</reference>
<keyword evidence="1 2" id="KW-0193">Cuticle</keyword>
<organism evidence="5">
    <name type="scientific">Rhodnius prolixus</name>
    <name type="common">Triatomid bug</name>
    <dbReference type="NCBI Taxonomy" id="13249"/>
    <lineage>
        <taxon>Eukaryota</taxon>
        <taxon>Metazoa</taxon>
        <taxon>Ecdysozoa</taxon>
        <taxon>Arthropoda</taxon>
        <taxon>Hexapoda</taxon>
        <taxon>Insecta</taxon>
        <taxon>Pterygota</taxon>
        <taxon>Neoptera</taxon>
        <taxon>Paraneoptera</taxon>
        <taxon>Hemiptera</taxon>
        <taxon>Heteroptera</taxon>
        <taxon>Panheteroptera</taxon>
        <taxon>Cimicomorpha</taxon>
        <taxon>Reduviidae</taxon>
        <taxon>Triatominae</taxon>
        <taxon>Rhodnius</taxon>
    </lineage>
</organism>
<feature type="chain" id="PRO_5004372534" evidence="4">
    <location>
        <begin position="23"/>
        <end position="194"/>
    </location>
</feature>
<dbReference type="EMBL" id="GAHY01000377">
    <property type="protein sequence ID" value="JAA77133.1"/>
    <property type="molecule type" value="mRNA"/>
</dbReference>
<dbReference type="InterPro" id="IPR050468">
    <property type="entry name" value="Cuticle_Struct_Prot"/>
</dbReference>
<dbReference type="GeneID" id="141453152"/>
<evidence type="ECO:0000313" key="5">
    <source>
        <dbReference type="EMBL" id="JAA77133.1"/>
    </source>
</evidence>
<dbReference type="GO" id="GO:0008010">
    <property type="term" value="F:structural constituent of chitin-based larval cuticle"/>
    <property type="evidence" value="ECO:0007669"/>
    <property type="project" value="TreeGrafter"/>
</dbReference>
<dbReference type="InterPro" id="IPR000618">
    <property type="entry name" value="Insect_cuticle"/>
</dbReference>
<feature type="compositionally biased region" description="Polar residues" evidence="3">
    <location>
        <begin position="142"/>
        <end position="154"/>
    </location>
</feature>
<dbReference type="VEuPathDB" id="VectorBase:RPRC000398"/>
<accession>R4G8U2</accession>
<evidence type="ECO:0000256" key="2">
    <source>
        <dbReference type="PROSITE-ProRule" id="PRU00497"/>
    </source>
</evidence>
<dbReference type="PANTHER" id="PTHR10380">
    <property type="entry name" value="CUTICLE PROTEIN"/>
    <property type="match status" value="1"/>
</dbReference>
<protein>
    <submittedName>
        <fullName evidence="5">Putative endocuticle structural glycoprotein sgabd-2</fullName>
    </submittedName>
</protein>
<dbReference type="RefSeq" id="XP_073982074.1">
    <property type="nucleotide sequence ID" value="XM_074125973.1"/>
</dbReference>
<sequence>MPQHLDIMFVVVFASLLGSVWCQRGHYLSPRIDYLPLPFARRMPLFQEVSLIEPRLYAPIIYQSPPQARTDQSLIEDVNKEHSSNEDPITVVSDKEINTIPILSYSNDMAANGGYSYKYETSDGVTREESAVVEQSGDDQDGSTSRTVRGSYSYPSPDGRIISVEYVADRDGFRTTGNHLPAAKMHRAQYVVLK</sequence>
<evidence type="ECO:0000256" key="3">
    <source>
        <dbReference type="SAM" id="MobiDB-lite"/>
    </source>
</evidence>
<evidence type="ECO:0000256" key="1">
    <source>
        <dbReference type="ARBA" id="ARBA00022460"/>
    </source>
</evidence>
<dbReference type="AlphaFoldDB" id="R4G8U2"/>
<dbReference type="HOGENOM" id="CLU_1463062_0_0_1"/>
<name>R4G8U2_RHOPR</name>
<evidence type="ECO:0000256" key="4">
    <source>
        <dbReference type="SAM" id="SignalP"/>
    </source>
</evidence>
<dbReference type="Pfam" id="PF00379">
    <property type="entry name" value="Chitin_bind_4"/>
    <property type="match status" value="1"/>
</dbReference>
<feature type="region of interest" description="Disordered" evidence="3">
    <location>
        <begin position="126"/>
        <end position="154"/>
    </location>
</feature>
<dbReference type="GO" id="GO:0062129">
    <property type="term" value="C:chitin-based extracellular matrix"/>
    <property type="evidence" value="ECO:0007669"/>
    <property type="project" value="TreeGrafter"/>
</dbReference>
<keyword evidence="4" id="KW-0732">Signal</keyword>
<dbReference type="PANTHER" id="PTHR10380:SF173">
    <property type="entry name" value="CUTICULAR PROTEIN 47EF, ISOFORM C-RELATED"/>
    <property type="match status" value="1"/>
</dbReference>
<proteinExistence type="evidence at transcript level"/>